<dbReference type="Pfam" id="PF01557">
    <property type="entry name" value="FAA_hydrolase"/>
    <property type="match status" value="1"/>
</dbReference>
<evidence type="ECO:0000313" key="5">
    <source>
        <dbReference type="Proteomes" id="UP000554235"/>
    </source>
</evidence>
<dbReference type="InterPro" id="IPR011234">
    <property type="entry name" value="Fumarylacetoacetase-like_C"/>
</dbReference>
<dbReference type="GO" id="GO:0046872">
    <property type="term" value="F:metal ion binding"/>
    <property type="evidence" value="ECO:0007669"/>
    <property type="project" value="UniProtKB-KW"/>
</dbReference>
<reference evidence="4 5" key="1">
    <citation type="submission" date="2020-01" db="EMBL/GenBank/DDBJ databases">
        <title>Identification and distribution of gene clusters putatively required for synthesis of sphingolipid metabolism inhibitors in phylogenetically diverse species of the filamentous fungus Fusarium.</title>
        <authorList>
            <person name="Kim H.-S."/>
            <person name="Busman M."/>
            <person name="Brown D.W."/>
            <person name="Divon H."/>
            <person name="Uhlig S."/>
            <person name="Proctor R.H."/>
        </authorList>
    </citation>
    <scope>NUCLEOTIDE SEQUENCE [LARGE SCALE GENOMIC DNA]</scope>
    <source>
        <strain evidence="4 5">NRRL 20459</strain>
    </source>
</reference>
<dbReference type="PANTHER" id="PTHR11820">
    <property type="entry name" value="ACYLPYRUVASE"/>
    <property type="match status" value="1"/>
</dbReference>
<feature type="domain" description="Fumarylacetoacetase-like C-terminal" evidence="3">
    <location>
        <begin position="13"/>
        <end position="133"/>
    </location>
</feature>
<evidence type="ECO:0000256" key="2">
    <source>
        <dbReference type="ARBA" id="ARBA00022723"/>
    </source>
</evidence>
<comment type="caution">
    <text evidence="4">The sequence shown here is derived from an EMBL/GenBank/DDBJ whole genome shotgun (WGS) entry which is preliminary data.</text>
</comment>
<evidence type="ECO:0000256" key="1">
    <source>
        <dbReference type="ARBA" id="ARBA00010211"/>
    </source>
</evidence>
<dbReference type="SUPFAM" id="SSF56529">
    <property type="entry name" value="FAH"/>
    <property type="match status" value="1"/>
</dbReference>
<dbReference type="Proteomes" id="UP000554235">
    <property type="component" value="Unassembled WGS sequence"/>
</dbReference>
<dbReference type="Gene3D" id="3.90.850.10">
    <property type="entry name" value="Fumarylacetoacetase-like, C-terminal domain"/>
    <property type="match status" value="1"/>
</dbReference>
<keyword evidence="5" id="KW-1185">Reference proteome</keyword>
<organism evidence="4 5">
    <name type="scientific">Fusarium albosuccineum</name>
    <dbReference type="NCBI Taxonomy" id="1237068"/>
    <lineage>
        <taxon>Eukaryota</taxon>
        <taxon>Fungi</taxon>
        <taxon>Dikarya</taxon>
        <taxon>Ascomycota</taxon>
        <taxon>Pezizomycotina</taxon>
        <taxon>Sordariomycetes</taxon>
        <taxon>Hypocreomycetidae</taxon>
        <taxon>Hypocreales</taxon>
        <taxon>Nectriaceae</taxon>
        <taxon>Fusarium</taxon>
        <taxon>Fusarium decemcellulare species complex</taxon>
    </lineage>
</organism>
<comment type="similarity">
    <text evidence="1">Belongs to the FAH family.</text>
</comment>
<protein>
    <submittedName>
        <fullName evidence="4">Fumarylacetoacetate hydrolase</fullName>
    </submittedName>
</protein>
<keyword evidence="2" id="KW-0479">Metal-binding</keyword>
<name>A0A8H4JYA3_9HYPO</name>
<dbReference type="OrthoDB" id="411064at2759"/>
<feature type="non-terminal residue" evidence="4">
    <location>
        <position position="1"/>
    </location>
</feature>
<dbReference type="EMBL" id="JAADYS010003947">
    <property type="protein sequence ID" value="KAF4439179.1"/>
    <property type="molecule type" value="Genomic_DNA"/>
</dbReference>
<dbReference type="PANTHER" id="PTHR11820:SF7">
    <property type="entry name" value="ACYLPYRUVASE FAHD1, MITOCHONDRIAL"/>
    <property type="match status" value="1"/>
</dbReference>
<dbReference type="InterPro" id="IPR036663">
    <property type="entry name" value="Fumarylacetoacetase_C_sf"/>
</dbReference>
<sequence length="138" mass="14771">LLSPLSPQEVGTVRCIGLNFKDHAAELSCPLPSIPEVFTKPSTTITNPSSPITLPSSAPDMVDAEVELAIVLAQDCKNVKREDAGSYILGYTAANDVTARDFQSKTSQWGYSKGFDGFCPLGPCLVRNELIADINRGV</sequence>
<dbReference type="AlphaFoldDB" id="A0A8H4JYA3"/>
<proteinExistence type="inferred from homology"/>
<accession>A0A8H4JYA3</accession>
<keyword evidence="4" id="KW-0378">Hydrolase</keyword>
<evidence type="ECO:0000313" key="4">
    <source>
        <dbReference type="EMBL" id="KAF4439179.1"/>
    </source>
</evidence>
<gene>
    <name evidence="4" type="ORF">FALBO_17373</name>
</gene>
<evidence type="ECO:0000259" key="3">
    <source>
        <dbReference type="Pfam" id="PF01557"/>
    </source>
</evidence>
<dbReference type="GO" id="GO:0018773">
    <property type="term" value="F:acetylpyruvate hydrolase activity"/>
    <property type="evidence" value="ECO:0007669"/>
    <property type="project" value="TreeGrafter"/>
</dbReference>